<dbReference type="InterPro" id="IPR017896">
    <property type="entry name" value="4Fe4S_Fe-S-bd"/>
</dbReference>
<accession>A0A3R9X5M5</accession>
<dbReference type="PROSITE" id="PS51379">
    <property type="entry name" value="4FE4S_FER_2"/>
    <property type="match status" value="2"/>
</dbReference>
<evidence type="ECO:0000313" key="3">
    <source>
        <dbReference type="Proteomes" id="UP000277582"/>
    </source>
</evidence>
<dbReference type="Pfam" id="PF17179">
    <property type="entry name" value="Fer4_22"/>
    <property type="match status" value="1"/>
</dbReference>
<dbReference type="EMBL" id="RCOS01000066">
    <property type="protein sequence ID" value="RSN75944.1"/>
    <property type="molecule type" value="Genomic_DNA"/>
</dbReference>
<dbReference type="AlphaFoldDB" id="A0A3R9X5M5"/>
<comment type="caution">
    <text evidence="2">The sequence shown here is derived from an EMBL/GenBank/DDBJ whole genome shotgun (WGS) entry which is preliminary data.</text>
</comment>
<protein>
    <submittedName>
        <fullName evidence="2">Hydrogenase</fullName>
    </submittedName>
</protein>
<dbReference type="InterPro" id="IPR017900">
    <property type="entry name" value="4Fe4S_Fe_S_CS"/>
</dbReference>
<sequence length="345" mass="40711">MQYFKLPQEHFEAFYRSIEKWGTVYGPVKRGGIYSFEKINDPEDMSLNYTRTMIPPKKFFIKPRERVLKLKDGEWIEEWDEEKKVLFGVHSCDINALLILDKVYLSHPEDPLYRMRRENSIIIGISCMPDELCFCKSLGTDFAMHGFDLFLHELPDGWLIRIGSVRGHEIIWENRNLLQEPDEADLENFRNFEERRNKSFKKELNMQGLADLFDLAYDSDIWKKYEELCLGCGNCNMVCPTCKCYEICDLWTSPHEAERIRRYDSCFMETHGLVAGGHNFRATRLERFRNRYYCKSYFDPQAGFNCVGCGRCDEFCPAKIEHVKVLYEIARGRLCDVPILQRKIA</sequence>
<organism evidence="2 3">
    <name type="scientific">Candidatus Methanodesulfokora washburnensis</name>
    <dbReference type="NCBI Taxonomy" id="2478471"/>
    <lineage>
        <taxon>Archaea</taxon>
        <taxon>Thermoproteota</taxon>
        <taxon>Candidatus Korarchaeia</taxon>
        <taxon>Candidatus Korarchaeia incertae sedis</taxon>
        <taxon>Candidatus Methanodesulfokora</taxon>
    </lineage>
</organism>
<gene>
    <name evidence="2" type="ORF">D6D85_05255</name>
</gene>
<dbReference type="PANTHER" id="PTHR40447">
    <property type="entry name" value="ANAEROBIC SULFITE REDUCTASE SUBUNIT A"/>
    <property type="match status" value="1"/>
</dbReference>
<feature type="domain" description="4Fe-4S ferredoxin-type" evidence="1">
    <location>
        <begin position="220"/>
        <end position="250"/>
    </location>
</feature>
<keyword evidence="3" id="KW-1185">Reference proteome</keyword>
<evidence type="ECO:0000313" key="2">
    <source>
        <dbReference type="EMBL" id="RSN75944.1"/>
    </source>
</evidence>
<dbReference type="Proteomes" id="UP000277582">
    <property type="component" value="Unassembled WGS sequence"/>
</dbReference>
<dbReference type="PANTHER" id="PTHR40447:SF1">
    <property type="entry name" value="ANAEROBIC SULFITE REDUCTASE SUBUNIT A"/>
    <property type="match status" value="1"/>
</dbReference>
<proteinExistence type="predicted"/>
<reference evidence="2 3" key="1">
    <citation type="submission" date="2018-10" db="EMBL/GenBank/DDBJ databases">
        <title>Co-occurring genomic capacity for anaerobic methane metabolism and dissimilatory sulfite reduction discovered in the Korarchaeota.</title>
        <authorList>
            <person name="Mckay L.J."/>
            <person name="Dlakic M."/>
            <person name="Fields M.W."/>
            <person name="Delmont T.O."/>
            <person name="Eren A.M."/>
            <person name="Jay Z.J."/>
            <person name="Klingelsmith K.B."/>
            <person name="Rusch D.B."/>
            <person name="Inskeep W.P."/>
        </authorList>
    </citation>
    <scope>NUCLEOTIDE SEQUENCE [LARGE SCALE GENOMIC DNA]</scope>
    <source>
        <strain evidence="2 3">MDKW</strain>
    </source>
</reference>
<dbReference type="OrthoDB" id="35334at2157"/>
<dbReference type="InterPro" id="IPR009051">
    <property type="entry name" value="Helical_ferredxn"/>
</dbReference>
<dbReference type="SUPFAM" id="SSF46548">
    <property type="entry name" value="alpha-helical ferredoxin"/>
    <property type="match status" value="1"/>
</dbReference>
<name>A0A3R9X5M5_9CREN</name>
<dbReference type="RefSeq" id="WP_125670982.1">
    <property type="nucleotide sequence ID" value="NZ_RCOS01000066.1"/>
</dbReference>
<evidence type="ECO:0000259" key="1">
    <source>
        <dbReference type="PROSITE" id="PS51379"/>
    </source>
</evidence>
<feature type="domain" description="4Fe-4S ferredoxin-type" evidence="1">
    <location>
        <begin position="294"/>
        <end position="326"/>
    </location>
</feature>
<dbReference type="GO" id="GO:0016491">
    <property type="term" value="F:oxidoreductase activity"/>
    <property type="evidence" value="ECO:0007669"/>
    <property type="project" value="UniProtKB-ARBA"/>
</dbReference>
<dbReference type="GO" id="GO:0051536">
    <property type="term" value="F:iron-sulfur cluster binding"/>
    <property type="evidence" value="ECO:0007669"/>
    <property type="project" value="InterPro"/>
</dbReference>
<dbReference type="Gene3D" id="1.10.1060.10">
    <property type="entry name" value="Alpha-helical ferredoxin"/>
    <property type="match status" value="1"/>
</dbReference>
<dbReference type="PROSITE" id="PS00198">
    <property type="entry name" value="4FE4S_FER_1"/>
    <property type="match status" value="2"/>
</dbReference>